<name>A0A1X1U685_MYCFL</name>
<proteinExistence type="predicted"/>
<protein>
    <recommendedName>
        <fullName evidence="1">Thioesterase domain-containing protein</fullName>
    </recommendedName>
</protein>
<sequence length="155" mass="16630">MDVNGYLGLFGEAGNTLSDAEWVAHANKHLTPNLSTLNARFLDGSRDERWLRMSYEPGSSAFNFTVISGGSIAEMLDQTATHCGSLVTGHPCPTLSMTVTILRSGTAKGYVATGRVLKLTKTNAVLDADLDDETGRRIASITVVSQLLTDISRLI</sequence>
<reference evidence="2 3" key="1">
    <citation type="submission" date="2016-01" db="EMBL/GenBank/DDBJ databases">
        <title>The new phylogeny of the genus Mycobacterium.</title>
        <authorList>
            <person name="Tarcisio F."/>
            <person name="Conor M."/>
            <person name="Antonella G."/>
            <person name="Elisabetta G."/>
            <person name="Giulia F.S."/>
            <person name="Sara T."/>
            <person name="Anna F."/>
            <person name="Clotilde B."/>
            <person name="Roberto B."/>
            <person name="Veronica D.S."/>
            <person name="Fabio R."/>
            <person name="Monica P."/>
            <person name="Olivier J."/>
            <person name="Enrico T."/>
            <person name="Nicola S."/>
        </authorList>
    </citation>
    <scope>NUCLEOTIDE SEQUENCE [LARGE SCALE GENOMIC DNA]</scope>
    <source>
        <strain evidence="2 3">DSM 44852</strain>
    </source>
</reference>
<dbReference type="InterPro" id="IPR029069">
    <property type="entry name" value="HotDog_dom_sf"/>
</dbReference>
<dbReference type="EMBL" id="LQOV01000015">
    <property type="protein sequence ID" value="ORV52384.1"/>
    <property type="molecule type" value="Genomic_DNA"/>
</dbReference>
<evidence type="ECO:0000313" key="3">
    <source>
        <dbReference type="Proteomes" id="UP000193010"/>
    </source>
</evidence>
<accession>A0A1X1U685</accession>
<keyword evidence="3" id="KW-1185">Reference proteome</keyword>
<dbReference type="Proteomes" id="UP000193010">
    <property type="component" value="Unassembled WGS sequence"/>
</dbReference>
<gene>
    <name evidence="2" type="ORF">AWC05_23045</name>
</gene>
<feature type="domain" description="Thioesterase" evidence="1">
    <location>
        <begin position="66"/>
        <end position="138"/>
    </location>
</feature>
<evidence type="ECO:0000259" key="1">
    <source>
        <dbReference type="Pfam" id="PF03061"/>
    </source>
</evidence>
<comment type="caution">
    <text evidence="2">The sequence shown here is derived from an EMBL/GenBank/DDBJ whole genome shotgun (WGS) entry which is preliminary data.</text>
</comment>
<dbReference type="STRING" id="292462.AWC05_23045"/>
<organism evidence="2 3">
    <name type="scientific">Mycobacterium florentinum</name>
    <dbReference type="NCBI Taxonomy" id="292462"/>
    <lineage>
        <taxon>Bacteria</taxon>
        <taxon>Bacillati</taxon>
        <taxon>Actinomycetota</taxon>
        <taxon>Actinomycetes</taxon>
        <taxon>Mycobacteriales</taxon>
        <taxon>Mycobacteriaceae</taxon>
        <taxon>Mycobacterium</taxon>
        <taxon>Mycobacterium simiae complex</taxon>
    </lineage>
</organism>
<dbReference type="OrthoDB" id="4726835at2"/>
<dbReference type="RefSeq" id="WP_085222511.1">
    <property type="nucleotide sequence ID" value="NZ_AP022576.1"/>
</dbReference>
<dbReference type="InterPro" id="IPR006683">
    <property type="entry name" value="Thioestr_dom"/>
</dbReference>
<dbReference type="Pfam" id="PF03061">
    <property type="entry name" value="4HBT"/>
    <property type="match status" value="1"/>
</dbReference>
<evidence type="ECO:0000313" key="2">
    <source>
        <dbReference type="EMBL" id="ORV52384.1"/>
    </source>
</evidence>
<dbReference type="AlphaFoldDB" id="A0A1X1U685"/>
<dbReference type="Gene3D" id="3.10.129.10">
    <property type="entry name" value="Hotdog Thioesterase"/>
    <property type="match status" value="1"/>
</dbReference>
<dbReference type="SUPFAM" id="SSF54637">
    <property type="entry name" value="Thioesterase/thiol ester dehydrase-isomerase"/>
    <property type="match status" value="1"/>
</dbReference>
<dbReference type="CDD" id="cd03443">
    <property type="entry name" value="PaaI_thioesterase"/>
    <property type="match status" value="1"/>
</dbReference>